<dbReference type="AlphaFoldDB" id="A0A0S3T6T7"/>
<evidence type="ECO:0000256" key="1">
    <source>
        <dbReference type="SAM" id="MobiDB-lite"/>
    </source>
</evidence>
<feature type="region of interest" description="Disordered" evidence="1">
    <location>
        <begin position="100"/>
        <end position="129"/>
    </location>
</feature>
<accession>A0A0S3T6T7</accession>
<protein>
    <submittedName>
        <fullName evidence="3">Uncharacterized protein</fullName>
    </submittedName>
</protein>
<name>A0A0S3T6T7_PHAAN</name>
<feature type="non-terminal residue" evidence="3">
    <location>
        <position position="1"/>
    </location>
</feature>
<feature type="compositionally biased region" description="Pro residues" evidence="1">
    <location>
        <begin position="28"/>
        <end position="62"/>
    </location>
</feature>
<evidence type="ECO:0000313" key="3">
    <source>
        <dbReference type="EMBL" id="BAU00560.1"/>
    </source>
</evidence>
<dbReference type="OrthoDB" id="10550897at2759"/>
<keyword evidence="4" id="KW-1185">Reference proteome</keyword>
<feature type="chain" id="PRO_5006618875" evidence="2">
    <location>
        <begin position="19"/>
        <end position="129"/>
    </location>
</feature>
<sequence>RHLLLFIVIYFRIREMASYPEDPHESSAPPPEPPPQRPRPSRPPPPRPQPSRPPPPPNPTPNPRLFKLRYFFNDTCFCIRPFQKSSRSQIPPEAPKIVYENPWTSARSDWQKKSEIGPQSCNSEEEEDI</sequence>
<evidence type="ECO:0000313" key="4">
    <source>
        <dbReference type="Proteomes" id="UP000291084"/>
    </source>
</evidence>
<feature type="region of interest" description="Disordered" evidence="1">
    <location>
        <begin position="19"/>
        <end position="64"/>
    </location>
</feature>
<evidence type="ECO:0000256" key="2">
    <source>
        <dbReference type="SAM" id="SignalP"/>
    </source>
</evidence>
<reference evidence="3 4" key="1">
    <citation type="journal article" date="2015" name="Sci. Rep.">
        <title>The power of single molecule real-time sequencing technology in the de novo assembly of a eukaryotic genome.</title>
        <authorList>
            <person name="Sakai H."/>
            <person name="Naito K."/>
            <person name="Ogiso-Tanaka E."/>
            <person name="Takahashi Y."/>
            <person name="Iseki K."/>
            <person name="Muto C."/>
            <person name="Satou K."/>
            <person name="Teruya K."/>
            <person name="Shiroma A."/>
            <person name="Shimoji M."/>
            <person name="Hirano T."/>
            <person name="Itoh T."/>
            <person name="Kaga A."/>
            <person name="Tomooka N."/>
        </authorList>
    </citation>
    <scope>NUCLEOTIDE SEQUENCE [LARGE SCALE GENOMIC DNA]</scope>
    <source>
        <strain evidence="4">cv. Shumari</strain>
    </source>
</reference>
<keyword evidence="2" id="KW-0732">Signal</keyword>
<dbReference type="Proteomes" id="UP000291084">
    <property type="component" value="Chromosome 10"/>
</dbReference>
<feature type="signal peptide" evidence="2">
    <location>
        <begin position="1"/>
        <end position="18"/>
    </location>
</feature>
<proteinExistence type="predicted"/>
<dbReference type="EMBL" id="AP015043">
    <property type="protein sequence ID" value="BAU00560.1"/>
    <property type="molecule type" value="Genomic_DNA"/>
</dbReference>
<gene>
    <name evidence="3" type="primary">Vigan.10G216500</name>
    <name evidence="3" type="ORF">VIGAN_10216500</name>
</gene>
<organism evidence="3 4">
    <name type="scientific">Vigna angularis var. angularis</name>
    <dbReference type="NCBI Taxonomy" id="157739"/>
    <lineage>
        <taxon>Eukaryota</taxon>
        <taxon>Viridiplantae</taxon>
        <taxon>Streptophyta</taxon>
        <taxon>Embryophyta</taxon>
        <taxon>Tracheophyta</taxon>
        <taxon>Spermatophyta</taxon>
        <taxon>Magnoliopsida</taxon>
        <taxon>eudicotyledons</taxon>
        <taxon>Gunneridae</taxon>
        <taxon>Pentapetalae</taxon>
        <taxon>rosids</taxon>
        <taxon>fabids</taxon>
        <taxon>Fabales</taxon>
        <taxon>Fabaceae</taxon>
        <taxon>Papilionoideae</taxon>
        <taxon>50 kb inversion clade</taxon>
        <taxon>NPAAA clade</taxon>
        <taxon>indigoferoid/millettioid clade</taxon>
        <taxon>Phaseoleae</taxon>
        <taxon>Vigna</taxon>
    </lineage>
</organism>